<evidence type="ECO:0000256" key="1">
    <source>
        <dbReference type="SAM" id="MobiDB-lite"/>
    </source>
</evidence>
<name>A0AB34J1I8_PRYPA</name>
<dbReference type="InterPro" id="IPR013761">
    <property type="entry name" value="SAM/pointed_sf"/>
</dbReference>
<dbReference type="EMBL" id="JBGBPQ010000015">
    <property type="protein sequence ID" value="KAL1510395.1"/>
    <property type="molecule type" value="Genomic_DNA"/>
</dbReference>
<organism evidence="2 4">
    <name type="scientific">Prymnesium parvum</name>
    <name type="common">Toxic golden alga</name>
    <dbReference type="NCBI Taxonomy" id="97485"/>
    <lineage>
        <taxon>Eukaryota</taxon>
        <taxon>Haptista</taxon>
        <taxon>Haptophyta</taxon>
        <taxon>Prymnesiophyceae</taxon>
        <taxon>Prymnesiales</taxon>
        <taxon>Prymnesiaceae</taxon>
        <taxon>Prymnesium</taxon>
    </lineage>
</organism>
<accession>A0AB34J1I8</accession>
<feature type="compositionally biased region" description="Low complexity" evidence="1">
    <location>
        <begin position="19"/>
        <end position="42"/>
    </location>
</feature>
<comment type="caution">
    <text evidence="2">The sequence shown here is derived from an EMBL/GenBank/DDBJ whole genome shotgun (WGS) entry which is preliminary data.</text>
</comment>
<dbReference type="Gene3D" id="1.10.150.50">
    <property type="entry name" value="Transcription Factor, Ets-1"/>
    <property type="match status" value="1"/>
</dbReference>
<feature type="compositionally biased region" description="Polar residues" evidence="1">
    <location>
        <begin position="47"/>
        <end position="57"/>
    </location>
</feature>
<feature type="region of interest" description="Disordered" evidence="1">
    <location>
        <begin position="137"/>
        <end position="170"/>
    </location>
</feature>
<dbReference type="Proteomes" id="UP001515480">
    <property type="component" value="Unassembled WGS sequence"/>
</dbReference>
<evidence type="ECO:0000313" key="4">
    <source>
        <dbReference type="Proteomes" id="UP001515480"/>
    </source>
</evidence>
<proteinExistence type="predicted"/>
<gene>
    <name evidence="3" type="ORF">AB1Y20_000044</name>
    <name evidence="2" type="ORF">AB1Y20_006704</name>
</gene>
<feature type="compositionally biased region" description="Polar residues" evidence="1">
    <location>
        <begin position="149"/>
        <end position="162"/>
    </location>
</feature>
<dbReference type="EMBL" id="JBGBPQ010000001">
    <property type="protein sequence ID" value="KAL1529083.1"/>
    <property type="molecule type" value="Genomic_DNA"/>
</dbReference>
<dbReference type="AlphaFoldDB" id="A0AB34J1I8"/>
<evidence type="ECO:0000313" key="3">
    <source>
        <dbReference type="EMBL" id="KAL1529083.1"/>
    </source>
</evidence>
<reference evidence="2 4" key="1">
    <citation type="journal article" date="2024" name="Science">
        <title>Giant polyketide synthase enzymes in the biosynthesis of giant marine polyether toxins.</title>
        <authorList>
            <person name="Fallon T.R."/>
            <person name="Shende V.V."/>
            <person name="Wierzbicki I.H."/>
            <person name="Pendleton A.L."/>
            <person name="Watervoot N.F."/>
            <person name="Auber R.P."/>
            <person name="Gonzalez D.J."/>
            <person name="Wisecaver J.H."/>
            <person name="Moore B.S."/>
        </authorList>
    </citation>
    <scope>NUCLEOTIDE SEQUENCE [LARGE SCALE GENOMIC DNA]</scope>
    <source>
        <strain evidence="2 4">12B1</strain>
    </source>
</reference>
<keyword evidence="4" id="KW-1185">Reference proteome</keyword>
<sequence>MRPSQCSSHIDEIREAWDAPSARPARTVRSASPRAPAPFAERLLTPRPSTSARTSPRQVHAHGLPQQTGFAADERSRELLPRYMRDVLPLPDVGKHQFWPAHFGSKAPHAAQQPRCSPGSAVRCRPRPTYRAPVWTRKEDLPSGPASPRMQTPCATHTSPSSAAAGREREAAALQWTAEELASSVAALGEEFAPIADAFLANGVDGRMVPYLTASTLPSLGVRPFEQVLQLAGHFRQLLHVHEQEDENDDEGEKHWGNVRDAAAIRLQSHARRRIASARAQRIKADHKRREVVEVIQAQLRDHQARLTAEGGTAYLKNLHVSTRFGNLLRQANSHASDPTYIVYDIIEHDSADADFDAHSRVAAHVTEAQALLLISRMRKYYSIASNSESAENTSRRQSVSRITAKAFERRTTVQPIMSASNAVVKGASSIEGEPFSNGRLNSCSLELCPTGILRIQGKATSNSTTTRRASLTGQNLGADKPLEVFPVPLVCHF</sequence>
<feature type="region of interest" description="Disordered" evidence="1">
    <location>
        <begin position="1"/>
        <end position="72"/>
    </location>
</feature>
<protein>
    <submittedName>
        <fullName evidence="2">Uncharacterized protein</fullName>
    </submittedName>
</protein>
<dbReference type="SUPFAM" id="SSF47769">
    <property type="entry name" value="SAM/Pointed domain"/>
    <property type="match status" value="1"/>
</dbReference>
<evidence type="ECO:0000313" key="2">
    <source>
        <dbReference type="EMBL" id="KAL1510395.1"/>
    </source>
</evidence>